<protein>
    <submittedName>
        <fullName evidence="1">Uncharacterized protein</fullName>
    </submittedName>
</protein>
<dbReference type="RefSeq" id="WP_102922266.1">
    <property type="nucleotide sequence ID" value="NZ_LJSN01000001.1"/>
</dbReference>
<evidence type="ECO:0000313" key="2">
    <source>
        <dbReference type="Proteomes" id="UP000236047"/>
    </source>
</evidence>
<keyword evidence="2" id="KW-1185">Reference proteome</keyword>
<dbReference type="Proteomes" id="UP000236047">
    <property type="component" value="Unassembled WGS sequence"/>
</dbReference>
<dbReference type="AlphaFoldDB" id="A0A2N8PQT6"/>
<evidence type="ECO:0000313" key="1">
    <source>
        <dbReference type="EMBL" id="PNE43377.1"/>
    </source>
</evidence>
<dbReference type="EMBL" id="LJSN01000001">
    <property type="protein sequence ID" value="PNE43377.1"/>
    <property type="molecule type" value="Genomic_DNA"/>
</dbReference>
<name>A0A2N8PQT6_STRNR</name>
<gene>
    <name evidence="1" type="ORF">AOB60_00055</name>
</gene>
<reference evidence="2" key="1">
    <citation type="submission" date="2015-09" db="EMBL/GenBank/DDBJ databases">
        <authorList>
            <person name="Graham D.E."/>
            <person name="Mahan K.M."/>
            <person name="Klingeman D.M."/>
            <person name="Fida T."/>
            <person name="Giannone R.J."/>
            <person name="Hettich R.L."/>
            <person name="Parry R.J."/>
            <person name="Spain J.C."/>
        </authorList>
    </citation>
    <scope>NUCLEOTIDE SEQUENCE [LARGE SCALE GENOMIC DNA]</scope>
    <source>
        <strain evidence="2">JCM 4701</strain>
    </source>
</reference>
<proteinExistence type="predicted"/>
<organism evidence="1 2">
    <name type="scientific">Streptomyces noursei</name>
    <name type="common">Streptomyces albulus</name>
    <dbReference type="NCBI Taxonomy" id="1971"/>
    <lineage>
        <taxon>Bacteria</taxon>
        <taxon>Bacillati</taxon>
        <taxon>Actinomycetota</taxon>
        <taxon>Actinomycetes</taxon>
        <taxon>Kitasatosporales</taxon>
        <taxon>Streptomycetaceae</taxon>
        <taxon>Streptomyces</taxon>
    </lineage>
</organism>
<sequence length="59" mass="6577">MRGFTAKASDDAVKTDLELTCDKCNEWVCDIQDGDSLDVLVAMGMEHMEEKDSIHFANP</sequence>
<accession>A0A2N8PQT6</accession>
<comment type="caution">
    <text evidence="1">The sequence shown here is derived from an EMBL/GenBank/DDBJ whole genome shotgun (WGS) entry which is preliminary data.</text>
</comment>